<dbReference type="RefSeq" id="WP_094865128.1">
    <property type="nucleotide sequence ID" value="NZ_NKYE01000018.1"/>
</dbReference>
<sequence length="229" mass="24498">MKATKEKCVADGQVTVAQSFGFSASHELRQLPAGHKCRRNHGHNYTVTASALVHDEARGDLSPLGDYLAATFDHRLLNEQVTFHPTSELLVVHLAEWFRDNMESAMPITLVEMVVSETATTSARYDGVTGEITISKTFTTSHGGVTLVLGADGLDEVGFITDFGDLKPFGAYLQAPDADAGLRAAGPALVADLAGWFVDNIEPKIRGRLVSVRVGSGATTGLWERGDAS</sequence>
<evidence type="ECO:0000256" key="2">
    <source>
        <dbReference type="ARBA" id="ARBA00008900"/>
    </source>
</evidence>
<organism evidence="7 8">
    <name type="scientific">Amycolatopsis antarctica</name>
    <dbReference type="NCBI Taxonomy" id="1854586"/>
    <lineage>
        <taxon>Bacteria</taxon>
        <taxon>Bacillati</taxon>
        <taxon>Actinomycetota</taxon>
        <taxon>Actinomycetes</taxon>
        <taxon>Pseudonocardiales</taxon>
        <taxon>Pseudonocardiaceae</taxon>
        <taxon>Amycolatopsis</taxon>
    </lineage>
</organism>
<evidence type="ECO:0000256" key="3">
    <source>
        <dbReference type="ARBA" id="ARBA00012982"/>
    </source>
</evidence>
<dbReference type="EMBL" id="NKYE01000018">
    <property type="protein sequence ID" value="OZM70705.1"/>
    <property type="molecule type" value="Genomic_DNA"/>
</dbReference>
<reference evidence="7 8" key="1">
    <citation type="submission" date="2017-07" db="EMBL/GenBank/DDBJ databases">
        <title>Amycolatopsis antarcticus sp. nov., isolated from the surface of an Antarcticus brown macroalga.</title>
        <authorList>
            <person name="Wang J."/>
            <person name="Leiva S."/>
            <person name="Huang J."/>
            <person name="Huang Y."/>
        </authorList>
    </citation>
    <scope>NUCLEOTIDE SEQUENCE [LARGE SCALE GENOMIC DNA]</scope>
    <source>
        <strain evidence="7 8">AU-G6</strain>
    </source>
</reference>
<dbReference type="OrthoDB" id="9804698at2"/>
<dbReference type="InterPro" id="IPR038418">
    <property type="entry name" value="6-PTP_synth/QueD_sf"/>
</dbReference>
<dbReference type="InParanoid" id="A0A263D024"/>
<dbReference type="InterPro" id="IPR007115">
    <property type="entry name" value="6-PTP_synth/QueD"/>
</dbReference>
<keyword evidence="8" id="KW-1185">Reference proteome</keyword>
<name>A0A263D024_9PSEU</name>
<comment type="pathway">
    <text evidence="1">Purine metabolism; 7-cyano-7-deazaguanine biosynthesis.</text>
</comment>
<comment type="caution">
    <text evidence="7">The sequence shown here is derived from an EMBL/GenBank/DDBJ whole genome shotgun (WGS) entry which is preliminary data.</text>
</comment>
<dbReference type="EC" id="4.1.2.50" evidence="3"/>
<evidence type="ECO:0000313" key="7">
    <source>
        <dbReference type="EMBL" id="OZM70705.1"/>
    </source>
</evidence>
<dbReference type="GO" id="GO:0070497">
    <property type="term" value="F:6-carboxytetrahydropterin synthase activity"/>
    <property type="evidence" value="ECO:0007669"/>
    <property type="project" value="UniProtKB-EC"/>
</dbReference>
<dbReference type="Pfam" id="PF01242">
    <property type="entry name" value="PTPS"/>
    <property type="match status" value="1"/>
</dbReference>
<evidence type="ECO:0000256" key="4">
    <source>
        <dbReference type="ARBA" id="ARBA00018141"/>
    </source>
</evidence>
<protein>
    <recommendedName>
        <fullName evidence="4">6-carboxy-5,6,7,8-tetrahydropterin synthase</fullName>
        <ecNumber evidence="3">4.1.2.50</ecNumber>
    </recommendedName>
    <alternativeName>
        <fullName evidence="5">Queuosine biosynthesis protein QueD</fullName>
    </alternativeName>
</protein>
<evidence type="ECO:0000256" key="6">
    <source>
        <dbReference type="ARBA" id="ARBA00048807"/>
    </source>
</evidence>
<evidence type="ECO:0000256" key="5">
    <source>
        <dbReference type="ARBA" id="ARBA00031449"/>
    </source>
</evidence>
<dbReference type="Proteomes" id="UP000242444">
    <property type="component" value="Unassembled WGS sequence"/>
</dbReference>
<dbReference type="AlphaFoldDB" id="A0A263D024"/>
<dbReference type="Gene3D" id="3.30.479.10">
    <property type="entry name" value="6-pyruvoyl tetrahydropterin synthase/QueD"/>
    <property type="match status" value="1"/>
</dbReference>
<evidence type="ECO:0000256" key="1">
    <source>
        <dbReference type="ARBA" id="ARBA00005061"/>
    </source>
</evidence>
<comment type="catalytic activity">
    <reaction evidence="6">
        <text>7,8-dihydroneopterin 3'-triphosphate + H2O = 6-carboxy-5,6,7,8-tetrahydropterin + triphosphate + acetaldehyde + 2 H(+)</text>
        <dbReference type="Rhea" id="RHEA:27966"/>
        <dbReference type="ChEBI" id="CHEBI:15343"/>
        <dbReference type="ChEBI" id="CHEBI:15377"/>
        <dbReference type="ChEBI" id="CHEBI:15378"/>
        <dbReference type="ChEBI" id="CHEBI:18036"/>
        <dbReference type="ChEBI" id="CHEBI:58462"/>
        <dbReference type="ChEBI" id="CHEBI:61032"/>
        <dbReference type="EC" id="4.1.2.50"/>
    </reaction>
</comment>
<accession>A0A263D024</accession>
<proteinExistence type="inferred from homology"/>
<comment type="similarity">
    <text evidence="2">Belongs to the PTPS family. QueD subfamily.</text>
</comment>
<evidence type="ECO:0000313" key="8">
    <source>
        <dbReference type="Proteomes" id="UP000242444"/>
    </source>
</evidence>
<dbReference type="UniPathway" id="UPA00391"/>
<gene>
    <name evidence="7" type="ORF">CFN78_23830</name>
</gene>
<dbReference type="SUPFAM" id="SSF55620">
    <property type="entry name" value="Tetrahydrobiopterin biosynthesis enzymes-like"/>
    <property type="match status" value="1"/>
</dbReference>